<reference evidence="7" key="1">
    <citation type="submission" date="2025-08" db="UniProtKB">
        <authorList>
            <consortium name="Ensembl"/>
        </authorList>
    </citation>
    <scope>IDENTIFICATION</scope>
</reference>
<evidence type="ECO:0000256" key="5">
    <source>
        <dbReference type="SAM" id="MobiDB-lite"/>
    </source>
</evidence>
<dbReference type="InterPro" id="IPR036691">
    <property type="entry name" value="Endo/exonu/phosph_ase_sf"/>
</dbReference>
<dbReference type="GO" id="GO:0004767">
    <property type="term" value="F:sphingomyelin phosphodiesterase activity"/>
    <property type="evidence" value="ECO:0007669"/>
    <property type="project" value="UniProtKB-EC"/>
</dbReference>
<evidence type="ECO:0000313" key="7">
    <source>
        <dbReference type="Ensembl" id="ENSACDP00005025375.1"/>
    </source>
</evidence>
<feature type="region of interest" description="Disordered" evidence="5">
    <location>
        <begin position="315"/>
        <end position="354"/>
    </location>
</feature>
<sequence>MVLRESPFPSRALAALDGLAQGLLCPGFWALNRLLDLQPTTAERARGRRCCGCTGRALAGLACAALLLLSLPLTALGLLLWLPAQAARRPFACHQAVTAAALPPWDLQQRRSFTFVTANLCLLPSGLAKFSNLGQTLQRAAYAAGGYGGTLSDADFLCLQEVFDAGAAARLRQQLAKSFPHIVYDVGARGLQGCGLKLFGSGLFLASRYPLLAVQYHCYPNGAREDALSAKGLLSVQVLLASPPAPVSPCHRVPAPPHPCVNASRCHHVHVPPRPGATASCATVSPCLAGQDAGSGGAVVPVPSCVGRCPPPQCRTPGPPRPPVQDPVPPNPPGAGPWGLPSPPCPPRTLSQPGGRQQFLAGPILSSGQLDPEAGDAWQGRRVDYVLYRAGGRGGGSRGHPPQRPLLSLQEVERISFITQLASRSDHLPVALRLAVGPRAP</sequence>
<dbReference type="AlphaFoldDB" id="A0A8B9IQR3"/>
<dbReference type="Gene3D" id="3.60.10.10">
    <property type="entry name" value="Endonuclease/exonuclease/phosphatase"/>
    <property type="match status" value="1"/>
</dbReference>
<accession>A0A8B9IQR3</accession>
<evidence type="ECO:0000256" key="3">
    <source>
        <dbReference type="ARBA" id="ARBA00012369"/>
    </source>
</evidence>
<comment type="pathway">
    <text evidence="2">Sphingolipid metabolism.</text>
</comment>
<dbReference type="Ensembl" id="ENSACDT00005030263.1">
    <property type="protein sequence ID" value="ENSACDP00005025375.1"/>
    <property type="gene ID" value="ENSACDG00005018349.1"/>
</dbReference>
<evidence type="ECO:0000256" key="6">
    <source>
        <dbReference type="SAM" id="Phobius"/>
    </source>
</evidence>
<dbReference type="GO" id="GO:0016020">
    <property type="term" value="C:membrane"/>
    <property type="evidence" value="ECO:0007669"/>
    <property type="project" value="GOC"/>
</dbReference>
<protein>
    <recommendedName>
        <fullName evidence="3">sphingomyelin phosphodiesterase</fullName>
        <ecNumber evidence="3">3.1.4.12</ecNumber>
    </recommendedName>
</protein>
<dbReference type="PANTHER" id="PTHR16320:SF9">
    <property type="entry name" value="SPHINGOMYELIN PHOSPHODIESTERASE 5"/>
    <property type="match status" value="1"/>
</dbReference>
<dbReference type="GO" id="GO:0006684">
    <property type="term" value="P:sphingomyelin metabolic process"/>
    <property type="evidence" value="ECO:0007669"/>
    <property type="project" value="TreeGrafter"/>
</dbReference>
<keyword evidence="6" id="KW-0472">Membrane</keyword>
<dbReference type="EC" id="3.1.4.12" evidence="3"/>
<reference evidence="7" key="2">
    <citation type="submission" date="2025-09" db="UniProtKB">
        <authorList>
            <consortium name="Ensembl"/>
        </authorList>
    </citation>
    <scope>IDENTIFICATION</scope>
</reference>
<keyword evidence="4" id="KW-0746">Sphingolipid metabolism</keyword>
<evidence type="ECO:0000256" key="1">
    <source>
        <dbReference type="ARBA" id="ARBA00004760"/>
    </source>
</evidence>
<comment type="pathway">
    <text evidence="1">Lipid metabolism; sphingolipid metabolism.</text>
</comment>
<dbReference type="Proteomes" id="UP000694521">
    <property type="component" value="Unplaced"/>
</dbReference>
<evidence type="ECO:0000256" key="4">
    <source>
        <dbReference type="ARBA" id="ARBA00022919"/>
    </source>
</evidence>
<dbReference type="PANTHER" id="PTHR16320">
    <property type="entry name" value="SPHINGOMYELINASE FAMILY MEMBER"/>
    <property type="match status" value="1"/>
</dbReference>
<dbReference type="SUPFAM" id="SSF56219">
    <property type="entry name" value="DNase I-like"/>
    <property type="match status" value="1"/>
</dbReference>
<dbReference type="GO" id="GO:0005737">
    <property type="term" value="C:cytoplasm"/>
    <property type="evidence" value="ECO:0007669"/>
    <property type="project" value="TreeGrafter"/>
</dbReference>
<keyword evidence="6" id="KW-1133">Transmembrane helix</keyword>
<evidence type="ECO:0000256" key="2">
    <source>
        <dbReference type="ARBA" id="ARBA00004991"/>
    </source>
</evidence>
<feature type="compositionally biased region" description="Pro residues" evidence="5">
    <location>
        <begin position="315"/>
        <end position="347"/>
    </location>
</feature>
<organism evidence="7 8">
    <name type="scientific">Anser cygnoides</name>
    <name type="common">Swan goose</name>
    <dbReference type="NCBI Taxonomy" id="8845"/>
    <lineage>
        <taxon>Eukaryota</taxon>
        <taxon>Metazoa</taxon>
        <taxon>Chordata</taxon>
        <taxon>Craniata</taxon>
        <taxon>Vertebrata</taxon>
        <taxon>Euteleostomi</taxon>
        <taxon>Archelosauria</taxon>
        <taxon>Archosauria</taxon>
        <taxon>Dinosauria</taxon>
        <taxon>Saurischia</taxon>
        <taxon>Theropoda</taxon>
        <taxon>Coelurosauria</taxon>
        <taxon>Aves</taxon>
        <taxon>Neognathae</taxon>
        <taxon>Galloanserae</taxon>
        <taxon>Anseriformes</taxon>
        <taxon>Anatidae</taxon>
        <taxon>Anserinae</taxon>
        <taxon>Anser</taxon>
    </lineage>
</organism>
<keyword evidence="6" id="KW-0812">Transmembrane</keyword>
<evidence type="ECO:0000313" key="8">
    <source>
        <dbReference type="Proteomes" id="UP000694521"/>
    </source>
</evidence>
<keyword evidence="8" id="KW-1185">Reference proteome</keyword>
<feature type="transmembrane region" description="Helical" evidence="6">
    <location>
        <begin position="56"/>
        <end position="82"/>
    </location>
</feature>
<name>A0A8B9IQR3_ANSCY</name>
<keyword evidence="4" id="KW-0443">Lipid metabolism</keyword>
<proteinExistence type="predicted"/>
<dbReference type="InterPro" id="IPR038772">
    <property type="entry name" value="Sph/SMPD2-like"/>
</dbReference>